<keyword evidence="2" id="KW-1185">Reference proteome</keyword>
<sequence>MLFTLRLPNLNTSLGQRDFLSRINCLQAQESLHKPSLTVVVFQTCKNDRCCDNGSWWEHQPSSHRGGAPSSKDAYGTPSTCGLVFGIQETHITGHGDAHPF</sequence>
<name>A0AAE0GCB7_9CHLO</name>
<proteinExistence type="predicted"/>
<evidence type="ECO:0000313" key="2">
    <source>
        <dbReference type="Proteomes" id="UP001190700"/>
    </source>
</evidence>
<dbReference type="EMBL" id="LGRX02007170">
    <property type="protein sequence ID" value="KAK3275534.1"/>
    <property type="molecule type" value="Genomic_DNA"/>
</dbReference>
<reference evidence="1 2" key="1">
    <citation type="journal article" date="2015" name="Genome Biol. Evol.">
        <title>Comparative Genomics of a Bacterivorous Green Alga Reveals Evolutionary Causalities and Consequences of Phago-Mixotrophic Mode of Nutrition.</title>
        <authorList>
            <person name="Burns J.A."/>
            <person name="Paasch A."/>
            <person name="Narechania A."/>
            <person name="Kim E."/>
        </authorList>
    </citation>
    <scope>NUCLEOTIDE SEQUENCE [LARGE SCALE GENOMIC DNA]</scope>
    <source>
        <strain evidence="1 2">PLY_AMNH</strain>
    </source>
</reference>
<protein>
    <submittedName>
        <fullName evidence="1">Uncharacterized protein</fullName>
    </submittedName>
</protein>
<gene>
    <name evidence="1" type="ORF">CYMTET_16338</name>
</gene>
<comment type="caution">
    <text evidence="1">The sequence shown here is derived from an EMBL/GenBank/DDBJ whole genome shotgun (WGS) entry which is preliminary data.</text>
</comment>
<dbReference type="AlphaFoldDB" id="A0AAE0GCB7"/>
<dbReference type="Proteomes" id="UP001190700">
    <property type="component" value="Unassembled WGS sequence"/>
</dbReference>
<evidence type="ECO:0000313" key="1">
    <source>
        <dbReference type="EMBL" id="KAK3275534.1"/>
    </source>
</evidence>
<organism evidence="1 2">
    <name type="scientific">Cymbomonas tetramitiformis</name>
    <dbReference type="NCBI Taxonomy" id="36881"/>
    <lineage>
        <taxon>Eukaryota</taxon>
        <taxon>Viridiplantae</taxon>
        <taxon>Chlorophyta</taxon>
        <taxon>Pyramimonadophyceae</taxon>
        <taxon>Pyramimonadales</taxon>
        <taxon>Pyramimonadaceae</taxon>
        <taxon>Cymbomonas</taxon>
    </lineage>
</organism>
<accession>A0AAE0GCB7</accession>